<proteinExistence type="predicted"/>
<reference evidence="1 2" key="1">
    <citation type="submission" date="2016-10" db="EMBL/GenBank/DDBJ databases">
        <authorList>
            <person name="de Groot N.N."/>
        </authorList>
    </citation>
    <scope>NUCLEOTIDE SEQUENCE [LARGE SCALE GENOMIC DNA]</scope>
    <source>
        <strain evidence="1 2">LMG 2158</strain>
    </source>
</reference>
<name>A0A1H6P0F9_9PSED</name>
<organism evidence="1 2">
    <name type="scientific">Pseudomonas asplenii</name>
    <dbReference type="NCBI Taxonomy" id="53407"/>
    <lineage>
        <taxon>Bacteria</taxon>
        <taxon>Pseudomonadati</taxon>
        <taxon>Pseudomonadota</taxon>
        <taxon>Gammaproteobacteria</taxon>
        <taxon>Pseudomonadales</taxon>
        <taxon>Pseudomonadaceae</taxon>
        <taxon>Pseudomonas</taxon>
    </lineage>
</organism>
<protein>
    <submittedName>
        <fullName evidence="1">Uncharacterized protein</fullName>
    </submittedName>
</protein>
<dbReference type="OrthoDB" id="7018784at2"/>
<evidence type="ECO:0000313" key="2">
    <source>
        <dbReference type="Proteomes" id="UP000182272"/>
    </source>
</evidence>
<dbReference type="AlphaFoldDB" id="A0A1H6P0F9"/>
<sequence>MQPARQDLRVTPGATYRDTIRIMQPDFAYRAITGIAGAPVLLTVPGHGLDTDWPVWVRGAQGMPDLNREPGRQLPHRARFIDVDTLEINNLSASALKPSGGELVYHLPVNLADAEAFFRIYSGTELALELRLGAGLALVSSGTLTRQMTAEQTSQFSAGGFSYTFDVHYPGVVTRYFEGDLV</sequence>
<dbReference type="Proteomes" id="UP000182272">
    <property type="component" value="Chromosome I"/>
</dbReference>
<evidence type="ECO:0000313" key="1">
    <source>
        <dbReference type="EMBL" id="SEI17263.1"/>
    </source>
</evidence>
<accession>A0A1H6P0F9</accession>
<dbReference type="EMBL" id="LT629972">
    <property type="protein sequence ID" value="SEI17263.1"/>
    <property type="molecule type" value="Genomic_DNA"/>
</dbReference>
<gene>
    <name evidence="1" type="ORF">SAMN05216581_3341</name>
</gene>
<dbReference type="RefSeq" id="WP_019362983.1">
    <property type="nucleotide sequence ID" value="NZ_LT629972.1"/>
</dbReference>